<reference evidence="1 2" key="1">
    <citation type="submission" date="2020-08" db="EMBL/GenBank/DDBJ databases">
        <title>Genomic Encyclopedia of Type Strains, Phase IV (KMG-IV): sequencing the most valuable type-strain genomes for metagenomic binning, comparative biology and taxonomic classification.</title>
        <authorList>
            <person name="Goeker M."/>
        </authorList>
    </citation>
    <scope>NUCLEOTIDE SEQUENCE [LARGE SCALE GENOMIC DNA]</scope>
    <source>
        <strain evidence="1 2">DSM 28570</strain>
    </source>
</reference>
<keyword evidence="2" id="KW-1185">Reference proteome</keyword>
<name>A0A840V502_9BACT</name>
<dbReference type="AlphaFoldDB" id="A0A840V502"/>
<accession>A0A840V502</accession>
<comment type="caution">
    <text evidence="1">The sequence shown here is derived from an EMBL/GenBank/DDBJ whole genome shotgun (WGS) entry which is preliminary data.</text>
</comment>
<sequence length="327" mass="38161">MPTRESCRNQLYFLVSEPDVHVCSWKKRAEKAVRLIQKTIEEDEEGYENDSLGLKPAYHFFAAMAILVSVEFDACIEALISDNWTAFEKLYSIEKLYCFEHDINWKEYRMNILFDIAITLRLNWNAAWNTRGEMPVRELTSREKLTYLQEIGRLHRTPESIPEWKNDGFSYEHRPPLISNRIHISIDPLTPVEIVTKMVSKILEEKHSAYFEEIEQSWKNEIENGAHDETFVSNEIMHAKASFDFRRTMEKNKRTRGGLTTFEIMLRSLLAFEMDRKGKTKSEIAQKKWWGKIDMTSSTLSKDLNQAKKLIKAALSGIPLSAVKRSV</sequence>
<dbReference type="RefSeq" id="WP_183351795.1">
    <property type="nucleotide sequence ID" value="NZ_JACHEO010000017.1"/>
</dbReference>
<dbReference type="Proteomes" id="UP000539642">
    <property type="component" value="Unassembled WGS sequence"/>
</dbReference>
<evidence type="ECO:0000313" key="1">
    <source>
        <dbReference type="EMBL" id="MBB5348980.1"/>
    </source>
</evidence>
<organism evidence="1 2">
    <name type="scientific">Desulfoprunum benzoelyticum</name>
    <dbReference type="NCBI Taxonomy" id="1506996"/>
    <lineage>
        <taxon>Bacteria</taxon>
        <taxon>Pseudomonadati</taxon>
        <taxon>Thermodesulfobacteriota</taxon>
        <taxon>Desulfobulbia</taxon>
        <taxon>Desulfobulbales</taxon>
        <taxon>Desulfobulbaceae</taxon>
        <taxon>Desulfoprunum</taxon>
    </lineage>
</organism>
<proteinExistence type="predicted"/>
<evidence type="ECO:0000313" key="2">
    <source>
        <dbReference type="Proteomes" id="UP000539642"/>
    </source>
</evidence>
<gene>
    <name evidence="1" type="ORF">HNQ81_002721</name>
</gene>
<dbReference type="EMBL" id="JACHEO010000017">
    <property type="protein sequence ID" value="MBB5348980.1"/>
    <property type="molecule type" value="Genomic_DNA"/>
</dbReference>
<protein>
    <submittedName>
        <fullName evidence="1">Uncharacterized protein</fullName>
    </submittedName>
</protein>